<keyword evidence="3" id="KW-1185">Reference proteome</keyword>
<accession>A0A974PIL2</accession>
<evidence type="ECO:0000313" key="2">
    <source>
        <dbReference type="EMBL" id="QQZ64622.1"/>
    </source>
</evidence>
<organism evidence="2 3">
    <name type="scientific">Paenibacillus sonchi</name>
    <dbReference type="NCBI Taxonomy" id="373687"/>
    <lineage>
        <taxon>Bacteria</taxon>
        <taxon>Bacillati</taxon>
        <taxon>Bacillota</taxon>
        <taxon>Bacilli</taxon>
        <taxon>Bacillales</taxon>
        <taxon>Paenibacillaceae</taxon>
        <taxon>Paenibacillus</taxon>
        <taxon>Paenibacillus sonchi group</taxon>
    </lineage>
</organism>
<gene>
    <name evidence="2" type="ORF">JI735_33775</name>
</gene>
<dbReference type="AlphaFoldDB" id="A0A974PIL2"/>
<reference evidence="2 3" key="1">
    <citation type="submission" date="2021-01" db="EMBL/GenBank/DDBJ databases">
        <title>Whole genome sequence of Paenibacillus sonchi LMG 24727 for comparative genomics.</title>
        <authorList>
            <person name="Lee G."/>
            <person name="Kim M.-J."/>
            <person name="Lim K."/>
            <person name="Shin J.-H."/>
        </authorList>
    </citation>
    <scope>NUCLEOTIDE SEQUENCE [LARGE SCALE GENOMIC DNA]</scope>
    <source>
        <strain evidence="2 3">LMG 24727</strain>
        <plasmid evidence="2 3">unnamed1</plasmid>
    </source>
</reference>
<name>A0A974PIL2_9BACL</name>
<dbReference type="Proteomes" id="UP000595841">
    <property type="component" value="Plasmid unnamed1"/>
</dbReference>
<keyword evidence="2" id="KW-0614">Plasmid</keyword>
<geneLocation type="plasmid" evidence="2 3">
    <name>unnamed1</name>
</geneLocation>
<sequence>MPVPTGCSYAAQLAVSLLGLPKIVPSRRCPQPEGQAGVTAASSPRSQLTLLR</sequence>
<protein>
    <submittedName>
        <fullName evidence="2">Uncharacterized protein</fullName>
    </submittedName>
</protein>
<feature type="compositionally biased region" description="Polar residues" evidence="1">
    <location>
        <begin position="40"/>
        <end position="52"/>
    </location>
</feature>
<proteinExistence type="predicted"/>
<dbReference type="KEGG" id="pson:JI735_33775"/>
<evidence type="ECO:0000256" key="1">
    <source>
        <dbReference type="SAM" id="MobiDB-lite"/>
    </source>
</evidence>
<evidence type="ECO:0000313" key="3">
    <source>
        <dbReference type="Proteomes" id="UP000595841"/>
    </source>
</evidence>
<dbReference type="EMBL" id="CP068596">
    <property type="protein sequence ID" value="QQZ64622.1"/>
    <property type="molecule type" value="Genomic_DNA"/>
</dbReference>
<dbReference type="RefSeq" id="WP_157771371.1">
    <property type="nucleotide sequence ID" value="NZ_CP068596.1"/>
</dbReference>
<feature type="region of interest" description="Disordered" evidence="1">
    <location>
        <begin position="29"/>
        <end position="52"/>
    </location>
</feature>